<dbReference type="AlphaFoldDB" id="A0A0V0RFR8"/>
<feature type="region of interest" description="Disordered" evidence="1">
    <location>
        <begin position="141"/>
        <end position="162"/>
    </location>
</feature>
<keyword evidence="3" id="KW-1185">Reference proteome</keyword>
<feature type="compositionally biased region" description="Polar residues" evidence="1">
    <location>
        <begin position="96"/>
        <end position="105"/>
    </location>
</feature>
<evidence type="ECO:0000256" key="1">
    <source>
        <dbReference type="SAM" id="MobiDB-lite"/>
    </source>
</evidence>
<dbReference type="Proteomes" id="UP000054630">
    <property type="component" value="Unassembled WGS sequence"/>
</dbReference>
<evidence type="ECO:0000313" key="2">
    <source>
        <dbReference type="EMBL" id="KRX13093.1"/>
    </source>
</evidence>
<dbReference type="EMBL" id="JYDL01000224">
    <property type="protein sequence ID" value="KRX13093.1"/>
    <property type="molecule type" value="Genomic_DNA"/>
</dbReference>
<feature type="region of interest" description="Disordered" evidence="1">
    <location>
        <begin position="73"/>
        <end position="107"/>
    </location>
</feature>
<accession>A0A0V0RFR8</accession>
<name>A0A0V0RFR8_9BILA</name>
<feature type="compositionally biased region" description="Polar residues" evidence="1">
    <location>
        <begin position="34"/>
        <end position="45"/>
    </location>
</feature>
<sequence length="197" mass="21798">MLKSHSGVQCYRLHIWDHSFTKWTESSLESRSSQHGNLCNETQPWGSPLKGRGARGGAGAVELGLTLFPRRQASGTATGSKPHGKSDVNHWPSVRASETITQSPSDAYRSSWGNVEIPLQKFQTTSRTTQMDRVISLKPISGQHGTRRLRQGKSPLTGRRAEGGAGAVEIKRLCLRSYCGDPSKAAGLWYRNRERKR</sequence>
<evidence type="ECO:0000313" key="3">
    <source>
        <dbReference type="Proteomes" id="UP000054630"/>
    </source>
</evidence>
<reference evidence="2 3" key="1">
    <citation type="submission" date="2015-01" db="EMBL/GenBank/DDBJ databases">
        <title>Evolution of Trichinella species and genotypes.</title>
        <authorList>
            <person name="Korhonen P.K."/>
            <person name="Edoardo P."/>
            <person name="Giuseppe L.R."/>
            <person name="Gasser R.B."/>
        </authorList>
    </citation>
    <scope>NUCLEOTIDE SEQUENCE [LARGE SCALE GENOMIC DNA]</scope>
    <source>
        <strain evidence="2">ISS37</strain>
    </source>
</reference>
<feature type="region of interest" description="Disordered" evidence="1">
    <location>
        <begin position="34"/>
        <end position="56"/>
    </location>
</feature>
<dbReference type="OrthoDB" id="5937706at2759"/>
<comment type="caution">
    <text evidence="2">The sequence shown here is derived from an EMBL/GenBank/DDBJ whole genome shotgun (WGS) entry which is preliminary data.</text>
</comment>
<organism evidence="2 3">
    <name type="scientific">Trichinella nelsoni</name>
    <dbReference type="NCBI Taxonomy" id="6336"/>
    <lineage>
        <taxon>Eukaryota</taxon>
        <taxon>Metazoa</taxon>
        <taxon>Ecdysozoa</taxon>
        <taxon>Nematoda</taxon>
        <taxon>Enoplea</taxon>
        <taxon>Dorylaimia</taxon>
        <taxon>Trichinellida</taxon>
        <taxon>Trichinellidae</taxon>
        <taxon>Trichinella</taxon>
    </lineage>
</organism>
<proteinExistence type="predicted"/>
<gene>
    <name evidence="2" type="ORF">T07_5882</name>
</gene>
<protein>
    <submittedName>
        <fullName evidence="2">Uncharacterized protein</fullName>
    </submittedName>
</protein>